<dbReference type="Gene3D" id="3.30.565.10">
    <property type="entry name" value="Histidine kinase-like ATPase, C-terminal domain"/>
    <property type="match status" value="1"/>
</dbReference>
<dbReference type="InterPro" id="IPR010559">
    <property type="entry name" value="Sig_transdc_His_kin_internal"/>
</dbReference>
<dbReference type="Pfam" id="PF06580">
    <property type="entry name" value="His_kinase"/>
    <property type="match status" value="1"/>
</dbReference>
<keyword evidence="10" id="KW-0902">Two-component regulatory system</keyword>
<dbReference type="CDD" id="cd06225">
    <property type="entry name" value="HAMP"/>
    <property type="match status" value="1"/>
</dbReference>
<dbReference type="InterPro" id="IPR050640">
    <property type="entry name" value="Bact_2-comp_sensor_kinase"/>
</dbReference>
<dbReference type="PANTHER" id="PTHR34220">
    <property type="entry name" value="SENSOR HISTIDINE KINASE YPDA"/>
    <property type="match status" value="1"/>
</dbReference>
<keyword evidence="9 12" id="KW-1133">Transmembrane helix</keyword>
<evidence type="ECO:0000256" key="6">
    <source>
        <dbReference type="ARBA" id="ARBA00022741"/>
    </source>
</evidence>
<evidence type="ECO:0000313" key="15">
    <source>
        <dbReference type="Proteomes" id="UP001469365"/>
    </source>
</evidence>
<feature type="transmembrane region" description="Helical" evidence="12">
    <location>
        <begin position="12"/>
        <end position="34"/>
    </location>
</feature>
<keyword evidence="11 12" id="KW-0472">Membrane</keyword>
<reference evidence="14 15" key="1">
    <citation type="submission" date="2024-04" db="EMBL/GenBank/DDBJ databases">
        <title>draft genome sequnece of Paenibacillus filicis.</title>
        <authorList>
            <person name="Kim D.-U."/>
        </authorList>
    </citation>
    <scope>NUCLEOTIDE SEQUENCE [LARGE SCALE GENOMIC DNA]</scope>
    <source>
        <strain evidence="14 15">KACC14197</strain>
    </source>
</reference>
<dbReference type="SUPFAM" id="SSF55874">
    <property type="entry name" value="ATPase domain of HSP90 chaperone/DNA topoisomerase II/histidine kinase"/>
    <property type="match status" value="1"/>
</dbReference>
<dbReference type="PROSITE" id="PS50885">
    <property type="entry name" value="HAMP"/>
    <property type="match status" value="1"/>
</dbReference>
<dbReference type="InterPro" id="IPR036890">
    <property type="entry name" value="HATPase_C_sf"/>
</dbReference>
<evidence type="ECO:0000256" key="11">
    <source>
        <dbReference type="ARBA" id="ARBA00023136"/>
    </source>
</evidence>
<keyword evidence="2" id="KW-1003">Cell membrane</keyword>
<evidence type="ECO:0000256" key="7">
    <source>
        <dbReference type="ARBA" id="ARBA00022777"/>
    </source>
</evidence>
<accession>A0ABU9DGJ6</accession>
<protein>
    <submittedName>
        <fullName evidence="14">Histidine kinase</fullName>
    </submittedName>
</protein>
<evidence type="ECO:0000256" key="2">
    <source>
        <dbReference type="ARBA" id="ARBA00022475"/>
    </source>
</evidence>
<evidence type="ECO:0000256" key="3">
    <source>
        <dbReference type="ARBA" id="ARBA00022553"/>
    </source>
</evidence>
<evidence type="ECO:0000256" key="4">
    <source>
        <dbReference type="ARBA" id="ARBA00022679"/>
    </source>
</evidence>
<keyword evidence="5 12" id="KW-0812">Transmembrane</keyword>
<proteinExistence type="predicted"/>
<evidence type="ECO:0000256" key="9">
    <source>
        <dbReference type="ARBA" id="ARBA00022989"/>
    </source>
</evidence>
<evidence type="ECO:0000256" key="5">
    <source>
        <dbReference type="ARBA" id="ARBA00022692"/>
    </source>
</evidence>
<dbReference type="InterPro" id="IPR003660">
    <property type="entry name" value="HAMP_dom"/>
</dbReference>
<evidence type="ECO:0000256" key="1">
    <source>
        <dbReference type="ARBA" id="ARBA00004651"/>
    </source>
</evidence>
<dbReference type="RefSeq" id="WP_341415059.1">
    <property type="nucleotide sequence ID" value="NZ_JBBPCC010000004.1"/>
</dbReference>
<evidence type="ECO:0000256" key="12">
    <source>
        <dbReference type="SAM" id="Phobius"/>
    </source>
</evidence>
<feature type="transmembrane region" description="Helical" evidence="12">
    <location>
        <begin position="297"/>
        <end position="320"/>
    </location>
</feature>
<gene>
    <name evidence="14" type="ORF">WMW72_08810</name>
</gene>
<evidence type="ECO:0000256" key="10">
    <source>
        <dbReference type="ARBA" id="ARBA00023012"/>
    </source>
</evidence>
<keyword evidence="8" id="KW-0067">ATP-binding</keyword>
<comment type="subcellular location">
    <subcellularLocation>
        <location evidence="1">Cell membrane</location>
        <topology evidence="1">Multi-pass membrane protein</topology>
    </subcellularLocation>
</comment>
<sequence>MRWYKKYIGRFLLRKLTFWVTASLLLIFVILFALTKNEFYALLEDREQQLLEVHVTQLHEHLAESIKQFERDIPVLYTLGGSDTDASPRSSIYQYLLPGQLPAEEDERSRFVEANRIRNTLSLIRDRNPGVRDVLLYRTGDGSLFHVSKYGNQEQLAADFNSRSFFAAFPRTYQFPFLGTVSGMFENQTEPFTYMAVPVFDFSNMVQDQVFGYLVATIEPQALLGKSAFAGQTPSRVVVRHEGDVLLDSAPEQATIPEQQSLYLTSSQSNDRYGLDITGYTSKDSISSALKNIQTTIVIVLTSILGLCLLLIFSIQSLAVRRIKMMTLHFNKHQKDSYLHEFPVKGEDEISQLMKQFNYMAVQLKDYIEKVYIVEFEKRNAEYYALKMQINPHFLYNTLESLRMQALVAGQASIGDQLYQLGHLYRWLLKSHDSDTVSLDEELRYTESYVDLFSMGKSNPIALEIEAGIQLSRTRVIRFILQPLVENALIHGKLEEQDEPWIQIRFEPLEDKLRIAVANNGASPTREELEVIRKRLQQAELLQASHIGILNVHYRLRSFYGGAYGVEVPSKQPEQGFDIHLYIPLPEGGITRT</sequence>
<evidence type="ECO:0000256" key="8">
    <source>
        <dbReference type="ARBA" id="ARBA00022840"/>
    </source>
</evidence>
<keyword evidence="4" id="KW-0808">Transferase</keyword>
<feature type="domain" description="HAMP" evidence="13">
    <location>
        <begin position="340"/>
        <end position="369"/>
    </location>
</feature>
<dbReference type="GO" id="GO:0016301">
    <property type="term" value="F:kinase activity"/>
    <property type="evidence" value="ECO:0007669"/>
    <property type="project" value="UniProtKB-KW"/>
</dbReference>
<dbReference type="EMBL" id="JBBPCC010000004">
    <property type="protein sequence ID" value="MEK8127999.1"/>
    <property type="molecule type" value="Genomic_DNA"/>
</dbReference>
<evidence type="ECO:0000259" key="13">
    <source>
        <dbReference type="PROSITE" id="PS50885"/>
    </source>
</evidence>
<dbReference type="Proteomes" id="UP001469365">
    <property type="component" value="Unassembled WGS sequence"/>
</dbReference>
<keyword evidence="15" id="KW-1185">Reference proteome</keyword>
<comment type="caution">
    <text evidence="14">The sequence shown here is derived from an EMBL/GenBank/DDBJ whole genome shotgun (WGS) entry which is preliminary data.</text>
</comment>
<name>A0ABU9DGJ6_9BACL</name>
<organism evidence="14 15">
    <name type="scientific">Paenibacillus filicis</name>
    <dbReference type="NCBI Taxonomy" id="669464"/>
    <lineage>
        <taxon>Bacteria</taxon>
        <taxon>Bacillati</taxon>
        <taxon>Bacillota</taxon>
        <taxon>Bacilli</taxon>
        <taxon>Bacillales</taxon>
        <taxon>Paenibacillaceae</taxon>
        <taxon>Paenibacillus</taxon>
    </lineage>
</organism>
<keyword evidence="7 14" id="KW-0418">Kinase</keyword>
<dbReference type="Gene3D" id="6.10.340.10">
    <property type="match status" value="1"/>
</dbReference>
<keyword evidence="3" id="KW-0597">Phosphoprotein</keyword>
<dbReference type="SUPFAM" id="SSF158472">
    <property type="entry name" value="HAMP domain-like"/>
    <property type="match status" value="1"/>
</dbReference>
<keyword evidence="6" id="KW-0547">Nucleotide-binding</keyword>
<evidence type="ECO:0000313" key="14">
    <source>
        <dbReference type="EMBL" id="MEK8127999.1"/>
    </source>
</evidence>
<dbReference type="PANTHER" id="PTHR34220:SF11">
    <property type="entry name" value="SENSOR PROTEIN KINASE HPTS"/>
    <property type="match status" value="1"/>
</dbReference>